<keyword evidence="4 8" id="KW-0812">Transmembrane</keyword>
<dbReference type="EMBL" id="LR899009">
    <property type="protein sequence ID" value="CAD7078312.1"/>
    <property type="molecule type" value="Genomic_DNA"/>
</dbReference>
<name>A0A7R8UCR5_HERIL</name>
<dbReference type="FunCoup" id="A0A7R8UCR5">
    <property type="interactions" value="128"/>
</dbReference>
<dbReference type="InterPro" id="IPR005744">
    <property type="entry name" value="Hy-lIII"/>
</dbReference>
<evidence type="ECO:0000256" key="1">
    <source>
        <dbReference type="ARBA" id="ARBA00004651"/>
    </source>
</evidence>
<evidence type="ECO:0000256" key="4">
    <source>
        <dbReference type="ARBA" id="ARBA00022692"/>
    </source>
</evidence>
<feature type="transmembrane region" description="Helical" evidence="8">
    <location>
        <begin position="272"/>
        <end position="290"/>
    </location>
</feature>
<evidence type="ECO:0000256" key="2">
    <source>
        <dbReference type="ARBA" id="ARBA00007018"/>
    </source>
</evidence>
<feature type="transmembrane region" description="Helical" evidence="8">
    <location>
        <begin position="190"/>
        <end position="208"/>
    </location>
</feature>
<keyword evidence="10" id="KW-1185">Reference proteome</keyword>
<dbReference type="PANTHER" id="PTHR20855:SF3">
    <property type="entry name" value="LD03007P"/>
    <property type="match status" value="1"/>
</dbReference>
<dbReference type="Proteomes" id="UP000594454">
    <property type="component" value="Chromosome 1"/>
</dbReference>
<dbReference type="Pfam" id="PF03006">
    <property type="entry name" value="HlyIII"/>
    <property type="match status" value="1"/>
</dbReference>
<keyword evidence="7" id="KW-0479">Metal-binding</keyword>
<sequence length="329" mass="38217">MRLRFILDNFTVDESEQKRKCGRVSKVSRKGSFPLHLEDEPVTSRKLRCISRLCVQNINTMANLLNQEYTRYGENLDYIWSNTVRFIRKYTEMFQLGFHDIKWKNKRATPGTAYIPTEVEHIANVATHGIWIIPAIFAGIHLISRAKTSTQILVAWVYGVALIFLFLISTIFHGVFYWKGHRQLKDYLHRIDRAMIYIFIAGSYFPWLNLGHPAHPTIITSLQWLVWLIAAMGITYQQMFHERYKCLETFFYIIMGIVPSVIIIMFGHDFEGMTELKLGGILYIVGIGFFKADGLIPCAHAIWHLFVVFAASVHYFAVLKHLFPNKLGY</sequence>
<feature type="binding site" evidence="7">
    <location>
        <position position="173"/>
    </location>
    <ligand>
        <name>Zn(2+)</name>
        <dbReference type="ChEBI" id="CHEBI:29105"/>
    </ligand>
</feature>
<dbReference type="PANTHER" id="PTHR20855">
    <property type="entry name" value="ADIPOR/PROGESTIN RECEPTOR-RELATED"/>
    <property type="match status" value="1"/>
</dbReference>
<dbReference type="InterPro" id="IPR004254">
    <property type="entry name" value="AdipoR/HlyIII-related"/>
</dbReference>
<feature type="transmembrane region" description="Helical" evidence="8">
    <location>
        <begin position="122"/>
        <end position="143"/>
    </location>
</feature>
<evidence type="ECO:0000313" key="10">
    <source>
        <dbReference type="Proteomes" id="UP000594454"/>
    </source>
</evidence>
<comment type="subcellular location">
    <subcellularLocation>
        <location evidence="1">Cell membrane</location>
        <topology evidence="1">Multi-pass membrane protein</topology>
    </subcellularLocation>
</comment>
<evidence type="ECO:0000256" key="5">
    <source>
        <dbReference type="ARBA" id="ARBA00022989"/>
    </source>
</evidence>
<keyword evidence="5 8" id="KW-1133">Transmembrane helix</keyword>
<keyword evidence="7" id="KW-0862">Zinc</keyword>
<comment type="similarity">
    <text evidence="2">Belongs to the ADIPOR family.</text>
</comment>
<dbReference type="InParanoid" id="A0A7R8UCR5"/>
<accession>A0A7R8UCR5</accession>
<organism evidence="9 10">
    <name type="scientific">Hermetia illucens</name>
    <name type="common">Black soldier fly</name>
    <dbReference type="NCBI Taxonomy" id="343691"/>
    <lineage>
        <taxon>Eukaryota</taxon>
        <taxon>Metazoa</taxon>
        <taxon>Ecdysozoa</taxon>
        <taxon>Arthropoda</taxon>
        <taxon>Hexapoda</taxon>
        <taxon>Insecta</taxon>
        <taxon>Pterygota</taxon>
        <taxon>Neoptera</taxon>
        <taxon>Endopterygota</taxon>
        <taxon>Diptera</taxon>
        <taxon>Brachycera</taxon>
        <taxon>Stratiomyomorpha</taxon>
        <taxon>Stratiomyidae</taxon>
        <taxon>Hermetiinae</taxon>
        <taxon>Hermetia</taxon>
    </lineage>
</organism>
<evidence type="ECO:0000256" key="3">
    <source>
        <dbReference type="ARBA" id="ARBA00022475"/>
    </source>
</evidence>
<dbReference type="OrthoDB" id="186812at2759"/>
<feature type="binding site" evidence="7">
    <location>
        <position position="300"/>
    </location>
    <ligand>
        <name>Zn(2+)</name>
        <dbReference type="ChEBI" id="CHEBI:29105"/>
    </ligand>
</feature>
<reference evidence="9 10" key="1">
    <citation type="submission" date="2020-11" db="EMBL/GenBank/DDBJ databases">
        <authorList>
            <person name="Wallbank WR R."/>
            <person name="Pardo Diaz C."/>
            <person name="Kozak K."/>
            <person name="Martin S."/>
            <person name="Jiggins C."/>
            <person name="Moest M."/>
            <person name="Warren A I."/>
            <person name="Generalovic N T."/>
            <person name="Byers J.R.P. K."/>
            <person name="Montejo-Kovacevich G."/>
            <person name="Yen C E."/>
        </authorList>
    </citation>
    <scope>NUCLEOTIDE SEQUENCE [LARGE SCALE GENOMIC DNA]</scope>
</reference>
<feature type="binding site" evidence="7">
    <location>
        <position position="304"/>
    </location>
    <ligand>
        <name>Zn(2+)</name>
        <dbReference type="ChEBI" id="CHEBI:29105"/>
    </ligand>
</feature>
<keyword evidence="6 8" id="KW-0472">Membrane</keyword>
<feature type="transmembrane region" description="Helical" evidence="8">
    <location>
        <begin position="246"/>
        <end position="266"/>
    </location>
</feature>
<dbReference type="GO" id="GO:0046872">
    <property type="term" value="F:metal ion binding"/>
    <property type="evidence" value="ECO:0007669"/>
    <property type="project" value="UniProtKB-KW"/>
</dbReference>
<evidence type="ECO:0000313" key="9">
    <source>
        <dbReference type="EMBL" id="CAD7078312.1"/>
    </source>
</evidence>
<keyword evidence="3" id="KW-1003">Cell membrane</keyword>
<evidence type="ECO:0008006" key="11">
    <source>
        <dbReference type="Google" id="ProtNLM"/>
    </source>
</evidence>
<feature type="transmembrane region" description="Helical" evidence="8">
    <location>
        <begin position="214"/>
        <end position="234"/>
    </location>
</feature>
<proteinExistence type="inferred from homology"/>
<dbReference type="NCBIfam" id="TIGR01065">
    <property type="entry name" value="hlyIII"/>
    <property type="match status" value="1"/>
</dbReference>
<feature type="transmembrane region" description="Helical" evidence="8">
    <location>
        <begin position="302"/>
        <end position="323"/>
    </location>
</feature>
<dbReference type="GO" id="GO:0005886">
    <property type="term" value="C:plasma membrane"/>
    <property type="evidence" value="ECO:0007669"/>
    <property type="project" value="UniProtKB-SubCell"/>
</dbReference>
<evidence type="ECO:0000256" key="8">
    <source>
        <dbReference type="SAM" id="Phobius"/>
    </source>
</evidence>
<feature type="transmembrane region" description="Helical" evidence="8">
    <location>
        <begin position="155"/>
        <end position="178"/>
    </location>
</feature>
<protein>
    <recommendedName>
        <fullName evidence="11">Monocyte to macrophage differentiation factor</fullName>
    </recommendedName>
</protein>
<gene>
    <name evidence="9" type="ORF">HERILL_LOCUS1587</name>
</gene>
<evidence type="ECO:0000256" key="6">
    <source>
        <dbReference type="ARBA" id="ARBA00023136"/>
    </source>
</evidence>
<dbReference type="GO" id="GO:0140911">
    <property type="term" value="F:pore-forming activity"/>
    <property type="evidence" value="ECO:0007669"/>
    <property type="project" value="InterPro"/>
</dbReference>
<evidence type="ECO:0000256" key="7">
    <source>
        <dbReference type="PIRSR" id="PIRSR604254-1"/>
    </source>
</evidence>
<dbReference type="AlphaFoldDB" id="A0A7R8UCR5"/>